<evidence type="ECO:0000259" key="3">
    <source>
        <dbReference type="Pfam" id="PF04548"/>
    </source>
</evidence>
<comment type="caution">
    <text evidence="4">The sequence shown here is derived from an EMBL/GenBank/DDBJ whole genome shotgun (WGS) entry which is preliminary data.</text>
</comment>
<evidence type="ECO:0000256" key="1">
    <source>
        <dbReference type="ARBA" id="ARBA00022741"/>
    </source>
</evidence>
<keyword evidence="5" id="KW-1185">Reference proteome</keyword>
<dbReference type="EMBL" id="CAJVPV010000397">
    <property type="protein sequence ID" value="CAG8454980.1"/>
    <property type="molecule type" value="Genomic_DNA"/>
</dbReference>
<evidence type="ECO:0000256" key="2">
    <source>
        <dbReference type="ARBA" id="ARBA00023134"/>
    </source>
</evidence>
<organism evidence="4 5">
    <name type="scientific">Acaulospora morrowiae</name>
    <dbReference type="NCBI Taxonomy" id="94023"/>
    <lineage>
        <taxon>Eukaryota</taxon>
        <taxon>Fungi</taxon>
        <taxon>Fungi incertae sedis</taxon>
        <taxon>Mucoromycota</taxon>
        <taxon>Glomeromycotina</taxon>
        <taxon>Glomeromycetes</taxon>
        <taxon>Diversisporales</taxon>
        <taxon>Acaulosporaceae</taxon>
        <taxon>Acaulospora</taxon>
    </lineage>
</organism>
<accession>A0A9N8YTL0</accession>
<name>A0A9N8YTL0_9GLOM</name>
<dbReference type="OrthoDB" id="8954335at2759"/>
<evidence type="ECO:0000313" key="4">
    <source>
        <dbReference type="EMBL" id="CAG8454980.1"/>
    </source>
</evidence>
<dbReference type="PANTHER" id="PTHR10903">
    <property type="entry name" value="GTPASE, IMAP FAMILY MEMBER-RELATED"/>
    <property type="match status" value="1"/>
</dbReference>
<dbReference type="InterPro" id="IPR045058">
    <property type="entry name" value="GIMA/IAN/Toc"/>
</dbReference>
<dbReference type="InterPro" id="IPR006703">
    <property type="entry name" value="G_AIG1"/>
</dbReference>
<keyword evidence="2" id="KW-0342">GTP-binding</keyword>
<dbReference type="SUPFAM" id="SSF52540">
    <property type="entry name" value="P-loop containing nucleoside triphosphate hydrolases"/>
    <property type="match status" value="1"/>
</dbReference>
<reference evidence="4" key="1">
    <citation type="submission" date="2021-06" db="EMBL/GenBank/DDBJ databases">
        <authorList>
            <person name="Kallberg Y."/>
            <person name="Tangrot J."/>
            <person name="Rosling A."/>
        </authorList>
    </citation>
    <scope>NUCLEOTIDE SEQUENCE</scope>
    <source>
        <strain evidence="4">CL551</strain>
    </source>
</reference>
<dbReference type="AlphaFoldDB" id="A0A9N8YTL0"/>
<sequence>MPEIRSILLIGKAGNGKSTLANVITGTDGFNESTSRVRGTKKVKSLVFEHEGIKYRIFDTVGIGDPIKPIEEILSTLGDEADIISEGLNQILFVTRGRFTREEVEAFKLLKNIIFDEQVADYTTIICTDFQEFEDDEACEKDRQSFRKEIANLSTELASTKIIYVDNLPLKGHYKLMESIVKGSREASRIILLEHLKTCQEIYRPGLLAKFSQMIGEFNTIIEDINEAINITDSLFIKSSSCLSELIPEREGIIKVTEEIRKRVKEDMKNRSIASTIGHSVILTGKALVIAGIWFPLVLVPGAILSAGGLLSATSTDSIAIVKENEAYKLFEESLIKDKEKCETLENFQIELKNSFTRFKDICPRFKDSKYKKQKINRKKIDVIKNVLEKMTGEEIETDVTLRKVEEASHSSGLKAGRAALEAICKLVPSPL</sequence>
<gene>
    <name evidence="4" type="ORF">AMORRO_LOCUS1100</name>
</gene>
<dbReference type="GO" id="GO:0005525">
    <property type="term" value="F:GTP binding"/>
    <property type="evidence" value="ECO:0007669"/>
    <property type="project" value="UniProtKB-KW"/>
</dbReference>
<protein>
    <submittedName>
        <fullName evidence="4">4126_t:CDS:1</fullName>
    </submittedName>
</protein>
<proteinExistence type="predicted"/>
<dbReference type="PANTHER" id="PTHR10903:SF184">
    <property type="entry name" value="GTP-BINDING PROTEIN A"/>
    <property type="match status" value="1"/>
</dbReference>
<keyword evidence="1" id="KW-0547">Nucleotide-binding</keyword>
<evidence type="ECO:0000313" key="5">
    <source>
        <dbReference type="Proteomes" id="UP000789342"/>
    </source>
</evidence>
<dbReference type="Proteomes" id="UP000789342">
    <property type="component" value="Unassembled WGS sequence"/>
</dbReference>
<dbReference type="Gene3D" id="3.40.50.300">
    <property type="entry name" value="P-loop containing nucleotide triphosphate hydrolases"/>
    <property type="match status" value="1"/>
</dbReference>
<feature type="domain" description="AIG1-type G" evidence="3">
    <location>
        <begin position="6"/>
        <end position="137"/>
    </location>
</feature>
<dbReference type="Pfam" id="PF04548">
    <property type="entry name" value="AIG1"/>
    <property type="match status" value="1"/>
</dbReference>
<dbReference type="InterPro" id="IPR027417">
    <property type="entry name" value="P-loop_NTPase"/>
</dbReference>